<evidence type="ECO:0000313" key="1">
    <source>
        <dbReference type="EMBL" id="JAH67913.1"/>
    </source>
</evidence>
<dbReference type="EMBL" id="GBXM01040664">
    <property type="protein sequence ID" value="JAH67913.1"/>
    <property type="molecule type" value="Transcribed_RNA"/>
</dbReference>
<organism evidence="1">
    <name type="scientific">Anguilla anguilla</name>
    <name type="common">European freshwater eel</name>
    <name type="synonym">Muraena anguilla</name>
    <dbReference type="NCBI Taxonomy" id="7936"/>
    <lineage>
        <taxon>Eukaryota</taxon>
        <taxon>Metazoa</taxon>
        <taxon>Chordata</taxon>
        <taxon>Craniata</taxon>
        <taxon>Vertebrata</taxon>
        <taxon>Euteleostomi</taxon>
        <taxon>Actinopterygii</taxon>
        <taxon>Neopterygii</taxon>
        <taxon>Teleostei</taxon>
        <taxon>Anguilliformes</taxon>
        <taxon>Anguillidae</taxon>
        <taxon>Anguilla</taxon>
    </lineage>
</organism>
<name>A0A0E9USI1_ANGAN</name>
<protein>
    <submittedName>
        <fullName evidence="1">Uncharacterized protein</fullName>
    </submittedName>
</protein>
<dbReference type="AlphaFoldDB" id="A0A0E9USI1"/>
<sequence>MRTNLLFFNKAPPCQSL</sequence>
<proteinExistence type="predicted"/>
<reference evidence="1" key="2">
    <citation type="journal article" date="2015" name="Fish Shellfish Immunol.">
        <title>Early steps in the European eel (Anguilla anguilla)-Vibrio vulnificus interaction in the gills: Role of the RtxA13 toxin.</title>
        <authorList>
            <person name="Callol A."/>
            <person name="Pajuelo D."/>
            <person name="Ebbesson L."/>
            <person name="Teles M."/>
            <person name="MacKenzie S."/>
            <person name="Amaro C."/>
        </authorList>
    </citation>
    <scope>NUCLEOTIDE SEQUENCE</scope>
</reference>
<reference evidence="1" key="1">
    <citation type="submission" date="2014-11" db="EMBL/GenBank/DDBJ databases">
        <authorList>
            <person name="Amaro Gonzalez C."/>
        </authorList>
    </citation>
    <scope>NUCLEOTIDE SEQUENCE</scope>
</reference>
<accession>A0A0E9USI1</accession>